<evidence type="ECO:0000256" key="1">
    <source>
        <dbReference type="SAM" id="Phobius"/>
    </source>
</evidence>
<dbReference type="InterPro" id="IPR020210">
    <property type="entry name" value="Uncharacterised_YpbF_TM"/>
</dbReference>
<proteinExistence type="predicted"/>
<dbReference type="STRING" id="152268.A6K24_19840"/>
<dbReference type="AlphaFoldDB" id="A0A179T0L6"/>
<keyword evidence="1" id="KW-0812">Transmembrane</keyword>
<keyword evidence="3" id="KW-1185">Reference proteome</keyword>
<protein>
    <recommendedName>
        <fullName evidence="4">DUF2663 family protein</fullName>
    </recommendedName>
</protein>
<evidence type="ECO:0000313" key="3">
    <source>
        <dbReference type="Proteomes" id="UP000078534"/>
    </source>
</evidence>
<accession>A0A179T0L6</accession>
<comment type="caution">
    <text evidence="2">The sequence shown here is derived from an EMBL/GenBank/DDBJ whole genome shotgun (WGS) entry which is preliminary data.</text>
</comment>
<dbReference type="Proteomes" id="UP000078534">
    <property type="component" value="Unassembled WGS sequence"/>
</dbReference>
<dbReference type="OrthoDB" id="2969742at2"/>
<organism evidence="2 3">
    <name type="scientific">Metabacillus litoralis</name>
    <dbReference type="NCBI Taxonomy" id="152268"/>
    <lineage>
        <taxon>Bacteria</taxon>
        <taxon>Bacillati</taxon>
        <taxon>Bacillota</taxon>
        <taxon>Bacilli</taxon>
        <taxon>Bacillales</taxon>
        <taxon>Bacillaceae</taxon>
        <taxon>Metabacillus</taxon>
    </lineage>
</organism>
<feature type="transmembrane region" description="Helical" evidence="1">
    <location>
        <begin position="72"/>
        <end position="97"/>
    </location>
</feature>
<evidence type="ECO:0008006" key="4">
    <source>
        <dbReference type="Google" id="ProtNLM"/>
    </source>
</evidence>
<keyword evidence="1" id="KW-1133">Transmembrane helix</keyword>
<name>A0A179T0L6_9BACI</name>
<keyword evidence="1" id="KW-0472">Membrane</keyword>
<feature type="transmembrane region" description="Helical" evidence="1">
    <location>
        <begin position="40"/>
        <end position="60"/>
    </location>
</feature>
<dbReference type="RefSeq" id="WP_083964547.1">
    <property type="nucleotide sequence ID" value="NZ_LWSG01000009.1"/>
</dbReference>
<dbReference type="Pfam" id="PF10864">
    <property type="entry name" value="DUF2663"/>
    <property type="match status" value="1"/>
</dbReference>
<dbReference type="EMBL" id="LWSG01000009">
    <property type="protein sequence ID" value="OAS87425.1"/>
    <property type="molecule type" value="Genomic_DNA"/>
</dbReference>
<gene>
    <name evidence="2" type="ORF">A6K24_19840</name>
</gene>
<evidence type="ECO:0000313" key="2">
    <source>
        <dbReference type="EMBL" id="OAS87425.1"/>
    </source>
</evidence>
<reference evidence="3" key="1">
    <citation type="submission" date="2016-04" db="EMBL/GenBank/DDBJ databases">
        <authorList>
            <person name="Lyu Z."/>
            <person name="Lyu W."/>
        </authorList>
    </citation>
    <scope>NUCLEOTIDE SEQUENCE [LARGE SCALE GENOMIC DNA]</scope>
    <source>
        <strain evidence="3">C44</strain>
    </source>
</reference>
<sequence length="155" mass="18509">MVNIETRIQLLNGHTDEPTKKMLHHLVERKKKLETYKNKCFQAQFITFILLMGFIVYLYAFIIKPTGGQLEVIFHILFDGTYHILVVLLIVGGYATAQFYKKKEEKAETEYHNLRCEVIRKSTELWPQPIQWEKRHEVFSMMKNEFDINLFHESK</sequence>